<evidence type="ECO:0000256" key="1">
    <source>
        <dbReference type="SAM" id="Coils"/>
    </source>
</evidence>
<dbReference type="STRING" id="56216.A0A1A6GYL0"/>
<dbReference type="EMBL" id="LZPO01066282">
    <property type="protein sequence ID" value="OBS70695.1"/>
    <property type="molecule type" value="Genomic_DNA"/>
</dbReference>
<feature type="region of interest" description="Disordered" evidence="2">
    <location>
        <begin position="398"/>
        <end position="485"/>
    </location>
</feature>
<proteinExistence type="predicted"/>
<name>A0A1A6GYL0_NEOLE</name>
<keyword evidence="4" id="KW-1185">Reference proteome</keyword>
<protein>
    <submittedName>
        <fullName evidence="3">Uncharacterized protein</fullName>
    </submittedName>
</protein>
<dbReference type="OrthoDB" id="3176171at2759"/>
<dbReference type="Proteomes" id="UP000092124">
    <property type="component" value="Unassembled WGS sequence"/>
</dbReference>
<sequence>MQELHLKTGQGKDLNPKAEDLDGFNSNRRKSPFRSVDQLQKLDEQKKWLDEEIEKILNQRQELEMLEEDLKKREAIVSKKEALLQEKSHLENKKLRSSQDLSTDSLKISTRLTLLDQELSEKSLQLESSTAEEKVKIAEQVEVLQREKDQLQRQRSSMDEKLKNGRVLSPKEEHLLFQLEEGLEALEAAIEFKNESIQSRQSSLRASFQSLSQSEADVLGKLVCLNLTEIRAILFKYFNKVINLREAERKQQLQNKEMKMKVLELDNMVHELESALEHLRLQCDRRLTLQQKEHEQKMQLLLHHFKGNPLVSAEPRLNVNFCFVEQDGEGIIETLKKYEDKIQQLEKDLYFYKKTSRDLKKKLKETARGASPWQLSLSEHRDAGDGVLNPEEVAVLSEEPKWASRTENTKLNGREREVDNSSSSLKTEPLPPQILEGSPDSLPVLGSLAPSSGQLLTNADKPEDHPFIQLQSPPPSQFQSVGNTSQLQGVKPVKLCRRELRQISALELSLRRSSLGAGVRSVIADSLEVPEET</sequence>
<reference evidence="3 4" key="1">
    <citation type="submission" date="2016-06" db="EMBL/GenBank/DDBJ databases">
        <title>The Draft Genome Sequence and Annotation of the Desert Woodrat Neotoma lepida.</title>
        <authorList>
            <person name="Campbell M."/>
            <person name="Oakeson K.F."/>
            <person name="Yandell M."/>
            <person name="Halpert J.R."/>
            <person name="Dearing D."/>
        </authorList>
    </citation>
    <scope>NUCLEOTIDE SEQUENCE [LARGE SCALE GENOMIC DNA]</scope>
    <source>
        <strain evidence="3">417</strain>
        <tissue evidence="3">Liver</tissue>
    </source>
</reference>
<feature type="region of interest" description="Disordered" evidence="2">
    <location>
        <begin position="1"/>
        <end position="35"/>
    </location>
</feature>
<feature type="coiled-coil region" evidence="1">
    <location>
        <begin position="134"/>
        <end position="196"/>
    </location>
</feature>
<feature type="compositionally biased region" description="Basic and acidic residues" evidence="2">
    <location>
        <begin position="398"/>
        <end position="419"/>
    </location>
</feature>
<evidence type="ECO:0000313" key="4">
    <source>
        <dbReference type="Proteomes" id="UP000092124"/>
    </source>
</evidence>
<feature type="coiled-coil region" evidence="1">
    <location>
        <begin position="255"/>
        <end position="282"/>
    </location>
</feature>
<accession>A0A1A6GYL0</accession>
<evidence type="ECO:0000313" key="3">
    <source>
        <dbReference type="EMBL" id="OBS70695.1"/>
    </source>
</evidence>
<feature type="coiled-coil region" evidence="1">
    <location>
        <begin position="39"/>
        <end position="93"/>
    </location>
</feature>
<gene>
    <name evidence="3" type="ORF">A6R68_00770</name>
</gene>
<comment type="caution">
    <text evidence="3">The sequence shown here is derived from an EMBL/GenBank/DDBJ whole genome shotgun (WGS) entry which is preliminary data.</text>
</comment>
<feature type="coiled-coil region" evidence="1">
    <location>
        <begin position="328"/>
        <end position="362"/>
    </location>
</feature>
<organism evidence="3 4">
    <name type="scientific">Neotoma lepida</name>
    <name type="common">Desert woodrat</name>
    <dbReference type="NCBI Taxonomy" id="56216"/>
    <lineage>
        <taxon>Eukaryota</taxon>
        <taxon>Metazoa</taxon>
        <taxon>Chordata</taxon>
        <taxon>Craniata</taxon>
        <taxon>Vertebrata</taxon>
        <taxon>Euteleostomi</taxon>
        <taxon>Mammalia</taxon>
        <taxon>Eutheria</taxon>
        <taxon>Euarchontoglires</taxon>
        <taxon>Glires</taxon>
        <taxon>Rodentia</taxon>
        <taxon>Myomorpha</taxon>
        <taxon>Muroidea</taxon>
        <taxon>Cricetidae</taxon>
        <taxon>Neotominae</taxon>
        <taxon>Neotoma</taxon>
    </lineage>
</organism>
<dbReference type="AlphaFoldDB" id="A0A1A6GYL0"/>
<keyword evidence="1" id="KW-0175">Coiled coil</keyword>
<evidence type="ECO:0000256" key="2">
    <source>
        <dbReference type="SAM" id="MobiDB-lite"/>
    </source>
</evidence>